<evidence type="ECO:0000256" key="1">
    <source>
        <dbReference type="SAM" id="Phobius"/>
    </source>
</evidence>
<protein>
    <submittedName>
        <fullName evidence="2">Na+-driven multidrug efflux pump</fullName>
    </submittedName>
</protein>
<dbReference type="RefSeq" id="WP_204498247.1">
    <property type="nucleotide sequence ID" value="NZ_JAFBDR010000005.1"/>
</dbReference>
<keyword evidence="1" id="KW-1133">Transmembrane helix</keyword>
<feature type="transmembrane region" description="Helical" evidence="1">
    <location>
        <begin position="159"/>
        <end position="181"/>
    </location>
</feature>
<reference evidence="2 3" key="1">
    <citation type="submission" date="2021-01" db="EMBL/GenBank/DDBJ databases">
        <title>Genomic Encyclopedia of Type Strains, Phase IV (KMG-IV): sequencing the most valuable type-strain genomes for metagenomic binning, comparative biology and taxonomic classification.</title>
        <authorList>
            <person name="Goeker M."/>
        </authorList>
    </citation>
    <scope>NUCLEOTIDE SEQUENCE [LARGE SCALE GENOMIC DNA]</scope>
    <source>
        <strain evidence="2 3">DSM 23711</strain>
    </source>
</reference>
<feature type="transmembrane region" description="Helical" evidence="1">
    <location>
        <begin position="341"/>
        <end position="366"/>
    </location>
</feature>
<keyword evidence="1" id="KW-0812">Transmembrane</keyword>
<evidence type="ECO:0000313" key="2">
    <source>
        <dbReference type="EMBL" id="MBM7570837.1"/>
    </source>
</evidence>
<proteinExistence type="predicted"/>
<feature type="transmembrane region" description="Helical" evidence="1">
    <location>
        <begin position="187"/>
        <end position="206"/>
    </location>
</feature>
<organism evidence="2 3">
    <name type="scientific">Aquibacillus albus</name>
    <dbReference type="NCBI Taxonomy" id="1168171"/>
    <lineage>
        <taxon>Bacteria</taxon>
        <taxon>Bacillati</taxon>
        <taxon>Bacillota</taxon>
        <taxon>Bacilli</taxon>
        <taxon>Bacillales</taxon>
        <taxon>Bacillaceae</taxon>
        <taxon>Aquibacillus</taxon>
    </lineage>
</organism>
<keyword evidence="1" id="KW-0472">Membrane</keyword>
<gene>
    <name evidence="2" type="ORF">JOC48_001315</name>
</gene>
<feature type="transmembrane region" description="Helical" evidence="1">
    <location>
        <begin position="12"/>
        <end position="34"/>
    </location>
</feature>
<feature type="transmembrane region" description="Helical" evidence="1">
    <location>
        <begin position="301"/>
        <end position="321"/>
    </location>
</feature>
<sequence>MQSSDGDMSYKQLFAFFIPLGVSASLTSITHVIINSTLSRGDNAAFIIACYAVAFALFGILERPIIVFRQTSSVLVKDLRTFKAVSRIFVYVISIILLISIVIGYTPIGDWLFIRFFNANEAMVKTISYSFNVIMFVFIFSGIRGIYQGVIISRLETKWLTIGVIVRLSFMFLVSYLFVFFDVVTSMAGAAIFLIGMFIECVISVWKGHQLLKESKGKKQPYLSNKTILHFYIPLVFYFVFQTIMIPVVYAFIAKTEEVEMSIASFALALSVANLLQSFFMYTHQLVVQFYKDHRQKLVRFMILLSLIPTLMLTVLCFSPLGNWFMEVVMGADDELAQATLTVLAYFILRTMLFPWVDFLNGFLMLARETKKMVISQANNFLIVFISLFFLTKYFPSLNGVNGAIAVSLGECAGLITVSIILQRKRNKDKSKKKSVASS</sequence>
<dbReference type="Proteomes" id="UP001296943">
    <property type="component" value="Unassembled WGS sequence"/>
</dbReference>
<feature type="transmembrane region" description="Helical" evidence="1">
    <location>
        <begin position="401"/>
        <end position="422"/>
    </location>
</feature>
<feature type="transmembrane region" description="Helical" evidence="1">
    <location>
        <begin position="378"/>
        <end position="395"/>
    </location>
</feature>
<keyword evidence="3" id="KW-1185">Reference proteome</keyword>
<feature type="transmembrane region" description="Helical" evidence="1">
    <location>
        <begin position="88"/>
        <end position="108"/>
    </location>
</feature>
<name>A0ABS2MY77_9BACI</name>
<feature type="transmembrane region" description="Helical" evidence="1">
    <location>
        <begin position="46"/>
        <end position="68"/>
    </location>
</feature>
<feature type="transmembrane region" description="Helical" evidence="1">
    <location>
        <begin position="259"/>
        <end position="280"/>
    </location>
</feature>
<dbReference type="EMBL" id="JAFBDR010000005">
    <property type="protein sequence ID" value="MBM7570837.1"/>
    <property type="molecule type" value="Genomic_DNA"/>
</dbReference>
<feature type="transmembrane region" description="Helical" evidence="1">
    <location>
        <begin position="227"/>
        <end position="253"/>
    </location>
</feature>
<accession>A0ABS2MY77</accession>
<comment type="caution">
    <text evidence="2">The sequence shown here is derived from an EMBL/GenBank/DDBJ whole genome shotgun (WGS) entry which is preliminary data.</text>
</comment>
<feature type="transmembrane region" description="Helical" evidence="1">
    <location>
        <begin position="128"/>
        <end position="147"/>
    </location>
</feature>
<evidence type="ECO:0000313" key="3">
    <source>
        <dbReference type="Proteomes" id="UP001296943"/>
    </source>
</evidence>